<evidence type="ECO:0000313" key="7">
    <source>
        <dbReference type="Proteomes" id="UP000295472"/>
    </source>
</evidence>
<dbReference type="RefSeq" id="WP_073160452.1">
    <property type="nucleotide sequence ID" value="NZ_FMYT01000025.1"/>
</dbReference>
<accession>A0A1G6RV47</accession>
<evidence type="ECO:0000313" key="5">
    <source>
        <dbReference type="EMBL" id="TDX45254.1"/>
    </source>
</evidence>
<feature type="signal peptide" evidence="2">
    <location>
        <begin position="1"/>
        <end position="21"/>
    </location>
</feature>
<name>A0A1G6RV47_9FIRM</name>
<evidence type="ECO:0000313" key="8">
    <source>
        <dbReference type="Proteomes" id="UP000324896"/>
    </source>
</evidence>
<reference evidence="5 7" key="3">
    <citation type="submission" date="2019-03" db="EMBL/GenBank/DDBJ databases">
        <title>Subsurface microbial communities from deep shales in Ohio and West Virginia, USA.</title>
        <authorList>
            <person name="Wrighton K."/>
        </authorList>
    </citation>
    <scope>NUCLEOTIDE SEQUENCE [LARGE SCALE GENOMIC DNA]</scope>
    <source>
        <strain evidence="5 7">DSMZ 11287</strain>
    </source>
</reference>
<dbReference type="EMBL" id="SOEF01000009">
    <property type="protein sequence ID" value="TDX45254.1"/>
    <property type="molecule type" value="Genomic_DNA"/>
</dbReference>
<gene>
    <name evidence="5" type="ORF">C7954_10950</name>
    <name evidence="3" type="ORF">SAMN04488597_12532</name>
    <name evidence="4" type="ORF">SAMN04515654_10630</name>
</gene>
<feature type="chain" id="PRO_5015064337" evidence="2">
    <location>
        <begin position="22"/>
        <end position="350"/>
    </location>
</feature>
<sequence>MKKIIALLIVFLLLVSFNVFAQENDQLNTEATSLEDLNLSQEKNFSRSAREELLGIASQFDSAEDQEIDQLTFESENFSLTESTLNNSQQLNILNDLTFDADYSKAEDEKLETAADFQLEYALNSRTLLRAGYSILNEEWWDVRSKTAAAEEPSTADDGSDSVSKNNIISDGSAAEDFSPENDNPAAANNNVRKVYQNELESSRSLGVAYRTNNRFTLSADFIDNNEFGSYYDEDWEIAGESTVFGVEYSYPKGSSIRARYQVDTADDITQRVTGFDFDFNNLATFSASYKLLDLNRLANDLNQQKTAWDLGLGVNISENYGLNFGYERIEAEGEEEAEQKVRASFEINF</sequence>
<evidence type="ECO:0000313" key="6">
    <source>
        <dbReference type="Proteomes" id="UP000198945"/>
    </source>
</evidence>
<dbReference type="Proteomes" id="UP000198945">
    <property type="component" value="Unassembled WGS sequence"/>
</dbReference>
<dbReference type="Proteomes" id="UP000324896">
    <property type="component" value="Unassembled WGS sequence"/>
</dbReference>
<evidence type="ECO:0000256" key="2">
    <source>
        <dbReference type="SAM" id="SignalP"/>
    </source>
</evidence>
<dbReference type="SUPFAM" id="SSF56935">
    <property type="entry name" value="Porins"/>
    <property type="match status" value="1"/>
</dbReference>
<organism evidence="3 8">
    <name type="scientific">Halanaerobium congolense</name>
    <dbReference type="NCBI Taxonomy" id="54121"/>
    <lineage>
        <taxon>Bacteria</taxon>
        <taxon>Bacillati</taxon>
        <taxon>Bacillota</taxon>
        <taxon>Clostridia</taxon>
        <taxon>Halanaerobiales</taxon>
        <taxon>Halanaerobiaceae</taxon>
        <taxon>Halanaerobium</taxon>
    </lineage>
</organism>
<feature type="compositionally biased region" description="Polar residues" evidence="1">
    <location>
        <begin position="161"/>
        <end position="170"/>
    </location>
</feature>
<reference evidence="3 8" key="1">
    <citation type="submission" date="2016-10" db="EMBL/GenBank/DDBJ databases">
        <authorList>
            <person name="Varghese N."/>
            <person name="Submissions S."/>
        </authorList>
    </citation>
    <scope>NUCLEOTIDE SEQUENCE [LARGE SCALE GENOMIC DNA]</scope>
    <source>
        <strain evidence="3 8">WG10</strain>
    </source>
</reference>
<dbReference type="EMBL" id="FNEH01000006">
    <property type="protein sequence ID" value="SDI42673.1"/>
    <property type="molecule type" value="Genomic_DNA"/>
</dbReference>
<proteinExistence type="predicted"/>
<protein>
    <submittedName>
        <fullName evidence="3">Uncharacterized protein</fullName>
    </submittedName>
</protein>
<dbReference type="Proteomes" id="UP000295472">
    <property type="component" value="Unassembled WGS sequence"/>
</dbReference>
<reference evidence="4 6" key="2">
    <citation type="submission" date="2016-10" db="EMBL/GenBank/DDBJ databases">
        <authorList>
            <person name="de Groot N.N."/>
        </authorList>
    </citation>
    <scope>NUCLEOTIDE SEQUENCE [LARGE SCALE GENOMIC DNA]</scope>
    <source>
        <strain evidence="4 6">WG7</strain>
    </source>
</reference>
<dbReference type="GeneID" id="57012372"/>
<evidence type="ECO:0000313" key="4">
    <source>
        <dbReference type="EMBL" id="SDI42673.1"/>
    </source>
</evidence>
<dbReference type="OrthoDB" id="2111365at2"/>
<dbReference type="EMBL" id="FMYT01000025">
    <property type="protein sequence ID" value="SDD08438.1"/>
    <property type="molecule type" value="Genomic_DNA"/>
</dbReference>
<feature type="region of interest" description="Disordered" evidence="1">
    <location>
        <begin position="151"/>
        <end position="189"/>
    </location>
</feature>
<dbReference type="AlphaFoldDB" id="A0A1G6RV47"/>
<dbReference type="STRING" id="54121.SAMN04515653_10830"/>
<evidence type="ECO:0000256" key="1">
    <source>
        <dbReference type="SAM" id="MobiDB-lite"/>
    </source>
</evidence>
<evidence type="ECO:0000313" key="3">
    <source>
        <dbReference type="EMBL" id="SDD08438.1"/>
    </source>
</evidence>
<keyword evidence="2" id="KW-0732">Signal</keyword>